<evidence type="ECO:0000313" key="2">
    <source>
        <dbReference type="Proteomes" id="UP000243359"/>
    </source>
</evidence>
<dbReference type="Gene3D" id="3.40.50.300">
    <property type="entry name" value="P-loop containing nucleotide triphosphate hydrolases"/>
    <property type="match status" value="1"/>
</dbReference>
<dbReference type="Pfam" id="PF05621">
    <property type="entry name" value="TniB"/>
    <property type="match status" value="1"/>
</dbReference>
<name>A0A1H1QCY1_9PSED</name>
<dbReference type="InterPro" id="IPR008868">
    <property type="entry name" value="TniB"/>
</dbReference>
<accession>A0A1H1QCY1</accession>
<organism evidence="1 2">
    <name type="scientific">Pseudomonas oryzae</name>
    <dbReference type="NCBI Taxonomy" id="1392877"/>
    <lineage>
        <taxon>Bacteria</taxon>
        <taxon>Pseudomonadati</taxon>
        <taxon>Pseudomonadota</taxon>
        <taxon>Gammaproteobacteria</taxon>
        <taxon>Pseudomonadales</taxon>
        <taxon>Pseudomonadaceae</taxon>
        <taxon>Pseudomonas</taxon>
    </lineage>
</organism>
<dbReference type="OrthoDB" id="7006528at2"/>
<evidence type="ECO:0000313" key="1">
    <source>
        <dbReference type="EMBL" id="SDS21163.1"/>
    </source>
</evidence>
<proteinExistence type="predicted"/>
<keyword evidence="2" id="KW-1185">Reference proteome</keyword>
<protein>
    <submittedName>
        <fullName evidence="1">TniB protein</fullName>
    </submittedName>
</protein>
<dbReference type="EMBL" id="LT629751">
    <property type="protein sequence ID" value="SDS21163.1"/>
    <property type="molecule type" value="Genomic_DNA"/>
</dbReference>
<dbReference type="AlphaFoldDB" id="A0A1H1QCY1"/>
<reference evidence="2" key="1">
    <citation type="submission" date="2016-10" db="EMBL/GenBank/DDBJ databases">
        <authorList>
            <person name="Varghese N."/>
            <person name="Submissions S."/>
        </authorList>
    </citation>
    <scope>NUCLEOTIDE SEQUENCE [LARGE SCALE GENOMIC DNA]</scope>
    <source>
        <strain evidence="2">KCTC 32247</strain>
    </source>
</reference>
<sequence length="286" mass="32229">MSFEHVRPDMRKYLSADIDTRISVMHQELWVDNNSSEAVFRIMNNIADVPNRMNAPALLVVGPGGSGKTAIISRIPKRVKNSNGLLMISMAETPEIKVKKSLRVELALALGLPLSSSSRSISGSEIPNEIREVIKLRKIWGVVVDEFHDALLRPKQEQRVNMSILKKLLGAEYGLKLFCFGTVSARNALQSNDEFKRRFHEVTLGDWTEDEAFRAFLLEVEESLPLQKPSNLYSEEMVKSILSIAYGRMDKTLELIRSAACYAVKLGAEQINLEMLHRAAKNPWGY</sequence>
<dbReference type="SUPFAM" id="SSF52540">
    <property type="entry name" value="P-loop containing nucleoside triphosphate hydrolases"/>
    <property type="match status" value="1"/>
</dbReference>
<dbReference type="Proteomes" id="UP000243359">
    <property type="component" value="Chromosome I"/>
</dbReference>
<dbReference type="STRING" id="1392877.SAMN05216221_1303"/>
<dbReference type="RefSeq" id="WP_090348190.1">
    <property type="nucleotide sequence ID" value="NZ_LT629751.1"/>
</dbReference>
<gene>
    <name evidence="1" type="ORF">SAMN05216221_1303</name>
</gene>
<dbReference type="InterPro" id="IPR027417">
    <property type="entry name" value="P-loop_NTPase"/>
</dbReference>